<dbReference type="EMBL" id="JACGCI010000132">
    <property type="protein sequence ID" value="KAF6743926.1"/>
    <property type="molecule type" value="Genomic_DNA"/>
</dbReference>
<dbReference type="OrthoDB" id="2669721at2759"/>
<comment type="caution">
    <text evidence="2">The sequence shown here is derived from an EMBL/GenBank/DDBJ whole genome shotgun (WGS) entry which is preliminary data.</text>
</comment>
<dbReference type="PANTHER" id="PTHR46579">
    <property type="entry name" value="F5/8 TYPE C DOMAIN-CONTAINING PROTEIN-RELATED"/>
    <property type="match status" value="1"/>
</dbReference>
<evidence type="ECO:0000313" key="3">
    <source>
        <dbReference type="Proteomes" id="UP000521943"/>
    </source>
</evidence>
<sequence length="1003" mass="112853">MPRDSTRAIELGIPHHPGFRKEDKTYWCNCTCYCHGIMKELPRRTYTNHRAARQQESEGGPAVAPAVLLPNPRPGAYDGEHIQQPPEQSSPLPQPELPVDDDDRRSDPSGGIPPQDSSQGIPGGMPGSPEGEQSGEAMGGGEAMGRAAGATEDEPESDPAAIVTIEDLKVALAFVERIKTAKLERELLDLGDDPDLQLCVELYITLGNTSQKAYNDAMKKLGRRFEEATFLSYEACRKKVEELTGIIALLDDMCPNSCMAYTGPLAALQHCRHCNEPRYRTVGNKKILRQQFYTIPVGPQLQALMRSIEMARLAQYRQKKTDEVFEKYVDEDGNVNIPIIEDYIHGLDYLPAISNGDIKEGDFLMLSIDGAQLYEHKASDCWIYIWVLMDLPPDMWYKKKFVMPGGFIPGPKKPKNEGLGMWDPLHDMKYLSHPFFIFGTADGPGLAYLNGRNGHNGYMGCRLFCDIPGRRFATHSTTYYPALFKPANHDIPGSNHPDVNISELLNTTTHDRTEVYEERLKHLISSGSITVYKERRKETGISKPSMFSGLDPSHRLDIIGLFPSDLMHLTALNVTNIILDLFRGTADVHAPDDRATWKDWTVLTAPHWVKHGETVENFKRYLSSSIDRPPRNPAKKINSGYKAKEYLTYVFGMLPALLCDILPAEYYTNFCKLVWGVRILTQRAISQHELQSAHAALLDFVVGFERLYVQRLPSRVHFVRQCIHNLIHLGPETYRVGPQNLISQWCMERTIGNLGEEIRQPSNPYKNLSERGLRRAQVNAMISMLDLDLPASLPKGATDLGGGFYLLSPTDRRQRPMTRNEVAAFLDFALDLDSNWQTERGGGVNCTRRGRVRLPTKQIARTAWKEQQKSPDAPLRISRMVKLVEDVLIDGQPTFQVTIAEVAYFFNATINEEEHGLAMVSLCAPPDEEILRHSCNALWVTELESGENMRVIPIKLIKSVVSLLPCPFAAEKYFLLEDLGLDVAYLDSSTFAEDEDEDDMEDE</sequence>
<name>A0A8H6HDS7_9AGAR</name>
<protein>
    <submittedName>
        <fullName evidence="2">Uncharacterized protein</fullName>
    </submittedName>
</protein>
<dbReference type="PANTHER" id="PTHR46579:SF1">
    <property type="entry name" value="F5_8 TYPE C DOMAIN-CONTAINING PROTEIN"/>
    <property type="match status" value="1"/>
</dbReference>
<evidence type="ECO:0000256" key="1">
    <source>
        <dbReference type="SAM" id="MobiDB-lite"/>
    </source>
</evidence>
<reference evidence="2 3" key="1">
    <citation type="submission" date="2020-07" db="EMBL/GenBank/DDBJ databases">
        <title>Comparative genomics of pyrophilous fungi reveals a link between fire events and developmental genes.</title>
        <authorList>
            <consortium name="DOE Joint Genome Institute"/>
            <person name="Steindorff A.S."/>
            <person name="Carver A."/>
            <person name="Calhoun S."/>
            <person name="Stillman K."/>
            <person name="Liu H."/>
            <person name="Lipzen A."/>
            <person name="Pangilinan J."/>
            <person name="Labutti K."/>
            <person name="Bruns T.D."/>
            <person name="Grigoriev I.V."/>
        </authorList>
    </citation>
    <scope>NUCLEOTIDE SEQUENCE [LARGE SCALE GENOMIC DNA]</scope>
    <source>
        <strain evidence="2 3">CBS 144469</strain>
    </source>
</reference>
<evidence type="ECO:0000313" key="2">
    <source>
        <dbReference type="EMBL" id="KAF6743926.1"/>
    </source>
</evidence>
<keyword evidence="3" id="KW-1185">Reference proteome</keyword>
<organism evidence="2 3">
    <name type="scientific">Ephemerocybe angulata</name>
    <dbReference type="NCBI Taxonomy" id="980116"/>
    <lineage>
        <taxon>Eukaryota</taxon>
        <taxon>Fungi</taxon>
        <taxon>Dikarya</taxon>
        <taxon>Basidiomycota</taxon>
        <taxon>Agaricomycotina</taxon>
        <taxon>Agaricomycetes</taxon>
        <taxon>Agaricomycetidae</taxon>
        <taxon>Agaricales</taxon>
        <taxon>Agaricineae</taxon>
        <taxon>Psathyrellaceae</taxon>
        <taxon>Ephemerocybe</taxon>
    </lineage>
</organism>
<feature type="compositionally biased region" description="Low complexity" evidence="1">
    <location>
        <begin position="59"/>
        <end position="70"/>
    </location>
</feature>
<dbReference type="Proteomes" id="UP000521943">
    <property type="component" value="Unassembled WGS sequence"/>
</dbReference>
<proteinExistence type="predicted"/>
<gene>
    <name evidence="2" type="ORF">DFP72DRAFT_1079342</name>
</gene>
<accession>A0A8H6HDS7</accession>
<dbReference type="AlphaFoldDB" id="A0A8H6HDS7"/>
<feature type="region of interest" description="Disordered" evidence="1">
    <location>
        <begin position="48"/>
        <end position="158"/>
    </location>
</feature>